<dbReference type="EMBL" id="JAFNEN010001048">
    <property type="protein sequence ID" value="KAG8175209.1"/>
    <property type="molecule type" value="Genomic_DNA"/>
</dbReference>
<reference evidence="1 2" key="1">
    <citation type="journal article" date="2022" name="Nat. Ecol. Evol.">
        <title>A masculinizing supergene underlies an exaggerated male reproductive morph in a spider.</title>
        <authorList>
            <person name="Hendrickx F."/>
            <person name="De Corte Z."/>
            <person name="Sonet G."/>
            <person name="Van Belleghem S.M."/>
            <person name="Kostlbacher S."/>
            <person name="Vangestel C."/>
        </authorList>
    </citation>
    <scope>NUCLEOTIDE SEQUENCE [LARGE SCALE GENOMIC DNA]</scope>
    <source>
        <strain evidence="1">W744_W776</strain>
    </source>
</reference>
<accession>A0AAV6TUP9</accession>
<keyword evidence="2" id="KW-1185">Reference proteome</keyword>
<evidence type="ECO:0000313" key="2">
    <source>
        <dbReference type="Proteomes" id="UP000827092"/>
    </source>
</evidence>
<dbReference type="AlphaFoldDB" id="A0AAV6TUP9"/>
<protein>
    <submittedName>
        <fullName evidence="1">Uncharacterized protein</fullName>
    </submittedName>
</protein>
<organism evidence="1 2">
    <name type="scientific">Oedothorax gibbosus</name>
    <dbReference type="NCBI Taxonomy" id="931172"/>
    <lineage>
        <taxon>Eukaryota</taxon>
        <taxon>Metazoa</taxon>
        <taxon>Ecdysozoa</taxon>
        <taxon>Arthropoda</taxon>
        <taxon>Chelicerata</taxon>
        <taxon>Arachnida</taxon>
        <taxon>Araneae</taxon>
        <taxon>Araneomorphae</taxon>
        <taxon>Entelegynae</taxon>
        <taxon>Araneoidea</taxon>
        <taxon>Linyphiidae</taxon>
        <taxon>Erigoninae</taxon>
        <taxon>Oedothorax</taxon>
    </lineage>
</organism>
<dbReference type="Proteomes" id="UP000827092">
    <property type="component" value="Unassembled WGS sequence"/>
</dbReference>
<proteinExistence type="predicted"/>
<name>A0AAV6TUP9_9ARAC</name>
<comment type="caution">
    <text evidence="1">The sequence shown here is derived from an EMBL/GenBank/DDBJ whole genome shotgun (WGS) entry which is preliminary data.</text>
</comment>
<gene>
    <name evidence="1" type="ORF">JTE90_022632</name>
</gene>
<sequence>MERRGRKFTLSQIHTIQSRVEKWKDTDEMALLVWLILYTKLKMRDLLGWFNNDPVLRCKFLQTHEMDDLMEYANAPRLLPKTHQAYLYQWKRVCNQWFGIQGATFEMLRRKPDGEIKTATTIHTNN</sequence>
<evidence type="ECO:0000313" key="1">
    <source>
        <dbReference type="EMBL" id="KAG8175209.1"/>
    </source>
</evidence>